<dbReference type="Gene3D" id="2.10.25.10">
    <property type="entry name" value="Laminin"/>
    <property type="match status" value="1"/>
</dbReference>
<dbReference type="EMBL" id="JASAOG010000338">
    <property type="protein sequence ID" value="KAK0040260.1"/>
    <property type="molecule type" value="Genomic_DNA"/>
</dbReference>
<evidence type="ECO:0000259" key="3">
    <source>
        <dbReference type="PROSITE" id="PS01186"/>
    </source>
</evidence>
<dbReference type="PROSITE" id="PS00022">
    <property type="entry name" value="EGF_1"/>
    <property type="match status" value="1"/>
</dbReference>
<name>A0AAD8ASR5_BIOPF</name>
<sequence length="176" mass="19391">MELDYFHTALLLLIGGASVLHVAKASPTSLTYFEKSLVCNASAAPYSMLTTQRHMECAFECADQDGCAAYLRVNDSACSFYNWSVLHNVGECGSNNAVRVYLKLTLSCKNGATMSSNGTCQCVDGYVGAYCQRQMEDCFDGYLNGGYRTDQKYWIKPLLASSAFKVTRSSRRRCLG</sequence>
<dbReference type="InterPro" id="IPR000742">
    <property type="entry name" value="EGF"/>
</dbReference>
<evidence type="ECO:0000313" key="4">
    <source>
        <dbReference type="EMBL" id="KAK0040260.1"/>
    </source>
</evidence>
<dbReference type="Proteomes" id="UP001233172">
    <property type="component" value="Unassembled WGS sequence"/>
</dbReference>
<gene>
    <name evidence="4" type="ORF">Bpfe_030306</name>
</gene>
<feature type="signal peptide" evidence="1">
    <location>
        <begin position="1"/>
        <end position="25"/>
    </location>
</feature>
<dbReference type="AlphaFoldDB" id="A0AAD8ASR5"/>
<dbReference type="PROSITE" id="PS01186">
    <property type="entry name" value="EGF_2"/>
    <property type="match status" value="1"/>
</dbReference>
<feature type="chain" id="PRO_5042284255" evidence="1">
    <location>
        <begin position="26"/>
        <end position="176"/>
    </location>
</feature>
<evidence type="ECO:0000256" key="1">
    <source>
        <dbReference type="SAM" id="SignalP"/>
    </source>
</evidence>
<reference evidence="4" key="1">
    <citation type="journal article" date="2023" name="PLoS Negl. Trop. Dis.">
        <title>A genome sequence for Biomphalaria pfeifferi, the major vector snail for the human-infecting parasite Schistosoma mansoni.</title>
        <authorList>
            <person name="Bu L."/>
            <person name="Lu L."/>
            <person name="Laidemitt M.R."/>
            <person name="Zhang S.M."/>
            <person name="Mutuku M."/>
            <person name="Mkoji G."/>
            <person name="Steinauer M."/>
            <person name="Loker E.S."/>
        </authorList>
    </citation>
    <scope>NUCLEOTIDE SEQUENCE</scope>
    <source>
        <strain evidence="4">KasaAsao</strain>
    </source>
</reference>
<evidence type="ECO:0000313" key="5">
    <source>
        <dbReference type="Proteomes" id="UP001233172"/>
    </source>
</evidence>
<comment type="caution">
    <text evidence="4">The sequence shown here is derived from an EMBL/GenBank/DDBJ whole genome shotgun (WGS) entry which is preliminary data.</text>
</comment>
<keyword evidence="5" id="KW-1185">Reference proteome</keyword>
<accession>A0AAD8ASR5</accession>
<organism evidence="4 5">
    <name type="scientific">Biomphalaria pfeifferi</name>
    <name type="common">Bloodfluke planorb</name>
    <name type="synonym">Freshwater snail</name>
    <dbReference type="NCBI Taxonomy" id="112525"/>
    <lineage>
        <taxon>Eukaryota</taxon>
        <taxon>Metazoa</taxon>
        <taxon>Spiralia</taxon>
        <taxon>Lophotrochozoa</taxon>
        <taxon>Mollusca</taxon>
        <taxon>Gastropoda</taxon>
        <taxon>Heterobranchia</taxon>
        <taxon>Euthyneura</taxon>
        <taxon>Panpulmonata</taxon>
        <taxon>Hygrophila</taxon>
        <taxon>Lymnaeoidea</taxon>
        <taxon>Planorbidae</taxon>
        <taxon>Biomphalaria</taxon>
    </lineage>
</organism>
<keyword evidence="1" id="KW-0732">Signal</keyword>
<proteinExistence type="predicted"/>
<feature type="domain" description="EGF-like" evidence="2 3">
    <location>
        <begin position="120"/>
        <end position="131"/>
    </location>
</feature>
<protein>
    <submittedName>
        <fullName evidence="4">Fibroleukin</fullName>
    </submittedName>
</protein>
<reference evidence="4" key="2">
    <citation type="submission" date="2023-04" db="EMBL/GenBank/DDBJ databases">
        <authorList>
            <person name="Bu L."/>
            <person name="Lu L."/>
            <person name="Laidemitt M.R."/>
            <person name="Zhang S.M."/>
            <person name="Mutuku M."/>
            <person name="Mkoji G."/>
            <person name="Steinauer M."/>
            <person name="Loker E.S."/>
        </authorList>
    </citation>
    <scope>NUCLEOTIDE SEQUENCE</scope>
    <source>
        <strain evidence="4">KasaAsao</strain>
        <tissue evidence="4">Whole Snail</tissue>
    </source>
</reference>
<evidence type="ECO:0000259" key="2">
    <source>
        <dbReference type="PROSITE" id="PS00022"/>
    </source>
</evidence>